<feature type="non-terminal residue" evidence="1">
    <location>
        <position position="126"/>
    </location>
</feature>
<keyword evidence="1" id="KW-0413">Isomerase</keyword>
<evidence type="ECO:0000313" key="1">
    <source>
        <dbReference type="EMBL" id="KAJ1937616.1"/>
    </source>
</evidence>
<keyword evidence="1" id="KW-0378">Hydrolase</keyword>
<evidence type="ECO:0000313" key="2">
    <source>
        <dbReference type="Proteomes" id="UP001150603"/>
    </source>
</evidence>
<keyword evidence="2" id="KW-1185">Reference proteome</keyword>
<sequence length="126" mass="13580">MKITASAIGLLAALPSVLGVWPLPRTLQEGCDNTQVWWASIYANGTVGPIVNSAIVRYQDIINKESFTAPVNYKQGVIDTKGTFMGLQVSVENLDDTLNLETDESYTLDIPTDGMASLKAKTPYGA</sequence>
<gene>
    <name evidence="1" type="primary">NAG1_5</name>
    <name evidence="1" type="ORF">FBU59_004697</name>
</gene>
<comment type="caution">
    <text evidence="1">The sequence shown here is derived from an EMBL/GenBank/DDBJ whole genome shotgun (WGS) entry which is preliminary data.</text>
</comment>
<dbReference type="Proteomes" id="UP001150603">
    <property type="component" value="Unassembled WGS sequence"/>
</dbReference>
<accession>A0ACC1J4Y1</accession>
<reference evidence="1" key="1">
    <citation type="submission" date="2022-07" db="EMBL/GenBank/DDBJ databases">
        <title>Phylogenomic reconstructions and comparative analyses of Kickxellomycotina fungi.</title>
        <authorList>
            <person name="Reynolds N.K."/>
            <person name="Stajich J.E."/>
            <person name="Barry K."/>
            <person name="Grigoriev I.V."/>
            <person name="Crous P."/>
            <person name="Smith M.E."/>
        </authorList>
    </citation>
    <scope>NUCLEOTIDE SEQUENCE</scope>
    <source>
        <strain evidence="1">NRRL 5244</strain>
    </source>
</reference>
<proteinExistence type="predicted"/>
<keyword evidence="1" id="KW-0326">Glycosidase</keyword>
<name>A0ACC1J4Y1_9FUNG</name>
<organism evidence="1 2">
    <name type="scientific">Linderina macrospora</name>
    <dbReference type="NCBI Taxonomy" id="4868"/>
    <lineage>
        <taxon>Eukaryota</taxon>
        <taxon>Fungi</taxon>
        <taxon>Fungi incertae sedis</taxon>
        <taxon>Zoopagomycota</taxon>
        <taxon>Kickxellomycotina</taxon>
        <taxon>Kickxellomycetes</taxon>
        <taxon>Kickxellales</taxon>
        <taxon>Kickxellaceae</taxon>
        <taxon>Linderina</taxon>
    </lineage>
</organism>
<protein>
    <submittedName>
        <fullName evidence="1">Glucosamine-6-phosphate isomerase (Glucosamine-6-phosphate deaminase) (GNPDA) (GlcN6P deaminase)</fullName>
        <ecNumber evidence="1">3.2.1.52</ecNumber>
    </submittedName>
</protein>
<dbReference type="EMBL" id="JANBPW010003457">
    <property type="protein sequence ID" value="KAJ1937616.1"/>
    <property type="molecule type" value="Genomic_DNA"/>
</dbReference>
<dbReference type="EC" id="3.2.1.52" evidence="1"/>